<accession>A0A1B0AQK9</accession>
<sequence length="132" mass="15645">MQVRTVMTAHSYRQEKIFKLIEMHMHTYPSTIYTYRLYHSILHKVLFIMGIPNNFDYLTLKLRRAVQLENVLCAATTLRKYKTAINNKSNNKKNNGSNTALTLKIYLLDFHMHASCQTVRIKQQQQQQQLKQ</sequence>
<protein>
    <submittedName>
        <fullName evidence="1">Uncharacterized protein</fullName>
    </submittedName>
</protein>
<dbReference type="VEuPathDB" id="VectorBase:GPPI004983"/>
<organism evidence="1 2">
    <name type="scientific">Glossina palpalis gambiensis</name>
    <dbReference type="NCBI Taxonomy" id="67801"/>
    <lineage>
        <taxon>Eukaryota</taxon>
        <taxon>Metazoa</taxon>
        <taxon>Ecdysozoa</taxon>
        <taxon>Arthropoda</taxon>
        <taxon>Hexapoda</taxon>
        <taxon>Insecta</taxon>
        <taxon>Pterygota</taxon>
        <taxon>Neoptera</taxon>
        <taxon>Endopterygota</taxon>
        <taxon>Diptera</taxon>
        <taxon>Brachycera</taxon>
        <taxon>Muscomorpha</taxon>
        <taxon>Hippoboscoidea</taxon>
        <taxon>Glossinidae</taxon>
        <taxon>Glossina</taxon>
    </lineage>
</organism>
<reference evidence="1" key="2">
    <citation type="submission" date="2020-05" db="UniProtKB">
        <authorList>
            <consortium name="EnsemblMetazoa"/>
        </authorList>
    </citation>
    <scope>IDENTIFICATION</scope>
    <source>
        <strain evidence="1">IAEA</strain>
    </source>
</reference>
<evidence type="ECO:0000313" key="1">
    <source>
        <dbReference type="EnsemblMetazoa" id="GPPI004983-PA"/>
    </source>
</evidence>
<name>A0A1B0AQK9_9MUSC</name>
<dbReference type="EMBL" id="JXJN01001945">
    <property type="status" value="NOT_ANNOTATED_CDS"/>
    <property type="molecule type" value="Genomic_DNA"/>
</dbReference>
<reference evidence="2" key="1">
    <citation type="submission" date="2015-01" db="EMBL/GenBank/DDBJ databases">
        <authorList>
            <person name="Aksoy S."/>
            <person name="Warren W."/>
            <person name="Wilson R.K."/>
        </authorList>
    </citation>
    <scope>NUCLEOTIDE SEQUENCE [LARGE SCALE GENOMIC DNA]</scope>
    <source>
        <strain evidence="2">IAEA</strain>
    </source>
</reference>
<dbReference type="Proteomes" id="UP000092460">
    <property type="component" value="Unassembled WGS sequence"/>
</dbReference>
<dbReference type="AlphaFoldDB" id="A0A1B0AQK9"/>
<dbReference type="EnsemblMetazoa" id="GPPI004983-RA">
    <property type="protein sequence ID" value="GPPI004983-PA"/>
    <property type="gene ID" value="GPPI004983"/>
</dbReference>
<evidence type="ECO:0000313" key="2">
    <source>
        <dbReference type="Proteomes" id="UP000092460"/>
    </source>
</evidence>
<keyword evidence="2" id="KW-1185">Reference proteome</keyword>
<proteinExistence type="predicted"/>
<dbReference type="EMBL" id="JXJN01001946">
    <property type="status" value="NOT_ANNOTATED_CDS"/>
    <property type="molecule type" value="Genomic_DNA"/>
</dbReference>